<dbReference type="AlphaFoldDB" id="U5EZU4"/>
<feature type="domain" description="J" evidence="9">
    <location>
        <begin position="347"/>
        <end position="417"/>
    </location>
</feature>
<evidence type="ECO:0000256" key="1">
    <source>
        <dbReference type="ARBA" id="ARBA00002080"/>
    </source>
</evidence>
<organism evidence="10">
    <name type="scientific">Corethrella appendiculata</name>
    <dbReference type="NCBI Taxonomy" id="1370023"/>
    <lineage>
        <taxon>Eukaryota</taxon>
        <taxon>Metazoa</taxon>
        <taxon>Ecdysozoa</taxon>
        <taxon>Arthropoda</taxon>
        <taxon>Hexapoda</taxon>
        <taxon>Insecta</taxon>
        <taxon>Pterygota</taxon>
        <taxon>Neoptera</taxon>
        <taxon>Endopterygota</taxon>
        <taxon>Diptera</taxon>
        <taxon>Nematocera</taxon>
        <taxon>Culicoidea</taxon>
        <taxon>Chaoboridae</taxon>
        <taxon>Corethrella</taxon>
    </lineage>
</organism>
<evidence type="ECO:0000256" key="8">
    <source>
        <dbReference type="SAM" id="Phobius"/>
    </source>
</evidence>
<feature type="transmembrane region" description="Helical" evidence="8">
    <location>
        <begin position="95"/>
        <end position="112"/>
    </location>
</feature>
<feature type="transmembrane region" description="Helical" evidence="8">
    <location>
        <begin position="70"/>
        <end position="89"/>
    </location>
</feature>
<dbReference type="PANTHER" id="PTHR44733">
    <property type="entry name" value="DNAJ HOMOLOG SUBFAMILY C MEMBER 22"/>
    <property type="match status" value="1"/>
</dbReference>
<feature type="compositionally biased region" description="Polar residues" evidence="7">
    <location>
        <begin position="1"/>
        <end position="10"/>
    </location>
</feature>
<protein>
    <recommendedName>
        <fullName evidence="3">DnaJ homolog subfamily C member 22</fullName>
    </recommendedName>
</protein>
<dbReference type="PANTHER" id="PTHR44733:SF1">
    <property type="entry name" value="DNAJ HOMOLOG SUBFAMILY C MEMBER 22"/>
    <property type="match status" value="1"/>
</dbReference>
<dbReference type="SUPFAM" id="SSF46565">
    <property type="entry name" value="Chaperone J-domain"/>
    <property type="match status" value="1"/>
</dbReference>
<feature type="region of interest" description="Disordered" evidence="7">
    <location>
        <begin position="1"/>
        <end position="59"/>
    </location>
</feature>
<sequence length="420" mass="49134">MGETISPTMDSDNKTEKKVKEKSPKTNSKQNGVNNKKQKSPPKNSAEIKNERTNYEKIPNPNLPKQKSVIVAYMCWLFGGIFGVHHLYLHRDRQAFVWWCTLGGYFGFGWIYDAFKIPAYVRDANEDPIFIAEFSMKLRHYRRPSFSSGRFLGQVCVGYFWGQIAMIAIPETIFAGIDWSFLHWIIPFFCALGVWTVGNIGREKGVLWHCLIAAYLGYLLRYYVYDETYWFCGMSFASACAFDYFSKQWRTTVPKRHGRVKRTVYLSSAVVIYLSLWSCYFYFNGKITDMDGDEVPVHEAITNFLKSPWWTDLKQTLVDTWNFAEHNGWYETWKQIVDSMDVDGEQNAYKVLNVSPTASQSEITSVYRKLSREYHPDKVKDEKLKAEAQKRFMEIQQAYEVLSKIKTKRRSKNKKFNEEL</sequence>
<dbReference type="SMART" id="SM00271">
    <property type="entry name" value="DnaJ"/>
    <property type="match status" value="1"/>
</dbReference>
<evidence type="ECO:0000313" key="10">
    <source>
        <dbReference type="EMBL" id="JAB59741.1"/>
    </source>
</evidence>
<feature type="compositionally biased region" description="Basic and acidic residues" evidence="7">
    <location>
        <begin position="46"/>
        <end position="55"/>
    </location>
</feature>
<evidence type="ECO:0000256" key="7">
    <source>
        <dbReference type="SAM" id="MobiDB-lite"/>
    </source>
</evidence>
<evidence type="ECO:0000256" key="5">
    <source>
        <dbReference type="ARBA" id="ARBA00022989"/>
    </source>
</evidence>
<dbReference type="EMBL" id="GANO01000130">
    <property type="protein sequence ID" value="JAB59741.1"/>
    <property type="molecule type" value="mRNA"/>
</dbReference>
<dbReference type="PROSITE" id="PS50076">
    <property type="entry name" value="DNAJ_2"/>
    <property type="match status" value="1"/>
</dbReference>
<dbReference type="Pfam" id="PF05154">
    <property type="entry name" value="TM2"/>
    <property type="match status" value="1"/>
</dbReference>
<evidence type="ECO:0000256" key="2">
    <source>
        <dbReference type="ARBA" id="ARBA00004141"/>
    </source>
</evidence>
<dbReference type="PRINTS" id="PR00625">
    <property type="entry name" value="JDOMAIN"/>
</dbReference>
<proteinExistence type="evidence at transcript level"/>
<accession>U5EZU4</accession>
<name>U5EZU4_9DIPT</name>
<evidence type="ECO:0000259" key="9">
    <source>
        <dbReference type="PROSITE" id="PS50076"/>
    </source>
</evidence>
<dbReference type="InterPro" id="IPR007829">
    <property type="entry name" value="TM2"/>
</dbReference>
<dbReference type="Pfam" id="PF00226">
    <property type="entry name" value="DnaJ"/>
    <property type="match status" value="1"/>
</dbReference>
<keyword evidence="5 8" id="KW-1133">Transmembrane helix</keyword>
<evidence type="ECO:0000256" key="6">
    <source>
        <dbReference type="ARBA" id="ARBA00023136"/>
    </source>
</evidence>
<dbReference type="Gene3D" id="1.10.287.110">
    <property type="entry name" value="DnaJ domain"/>
    <property type="match status" value="1"/>
</dbReference>
<evidence type="ECO:0000256" key="3">
    <source>
        <dbReference type="ARBA" id="ARBA00020945"/>
    </source>
</evidence>
<dbReference type="CDD" id="cd06257">
    <property type="entry name" value="DnaJ"/>
    <property type="match status" value="1"/>
</dbReference>
<keyword evidence="6 8" id="KW-0472">Membrane</keyword>
<feature type="compositionally biased region" description="Basic and acidic residues" evidence="7">
    <location>
        <begin position="11"/>
        <end position="24"/>
    </location>
</feature>
<comment type="subcellular location">
    <subcellularLocation>
        <location evidence="2">Membrane</location>
        <topology evidence="2">Multi-pass membrane protein</topology>
    </subcellularLocation>
</comment>
<keyword evidence="4 8" id="KW-0812">Transmembrane</keyword>
<reference evidence="10" key="1">
    <citation type="journal article" date="2014" name="Insect Biochem. Mol. Biol.">
        <title>An insight into the sialome of the frog biting fly, Corethrella appendiculata.</title>
        <authorList>
            <person name="Ribeiro J.M.C."/>
            <person name="Chagas A.C."/>
            <person name="Pham V.M."/>
            <person name="Lounibos L.P."/>
            <person name="Calvo E."/>
        </authorList>
    </citation>
    <scope>NUCLEOTIDE SEQUENCE</scope>
    <source>
        <tissue evidence="10">Salivary glands</tissue>
    </source>
</reference>
<comment type="function">
    <text evidence="1">May function as a co-chaperone.</text>
</comment>
<feature type="transmembrane region" description="Helical" evidence="8">
    <location>
        <begin position="181"/>
        <end position="198"/>
    </location>
</feature>
<evidence type="ECO:0000256" key="4">
    <source>
        <dbReference type="ARBA" id="ARBA00022692"/>
    </source>
</evidence>
<feature type="transmembrane region" description="Helical" evidence="8">
    <location>
        <begin position="265"/>
        <end position="283"/>
    </location>
</feature>
<feature type="transmembrane region" description="Helical" evidence="8">
    <location>
        <begin position="205"/>
        <end position="222"/>
    </location>
</feature>
<dbReference type="InterPro" id="IPR001623">
    <property type="entry name" value="DnaJ_domain"/>
</dbReference>
<dbReference type="InterPro" id="IPR036869">
    <property type="entry name" value="J_dom_sf"/>
</dbReference>
<dbReference type="GO" id="GO:0016020">
    <property type="term" value="C:membrane"/>
    <property type="evidence" value="ECO:0007669"/>
    <property type="project" value="UniProtKB-SubCell"/>
</dbReference>
<feature type="transmembrane region" description="Helical" evidence="8">
    <location>
        <begin position="151"/>
        <end position="169"/>
    </location>
</feature>